<feature type="compositionally biased region" description="Polar residues" evidence="1">
    <location>
        <begin position="224"/>
        <end position="261"/>
    </location>
</feature>
<evidence type="ECO:0000313" key="2">
    <source>
        <dbReference type="EMBL" id="PWI68971.1"/>
    </source>
</evidence>
<reference evidence="2 3" key="1">
    <citation type="journal article" date="2016" name="Front. Microbiol.">
        <title>Genome and transcriptome sequences reveal the specific parasitism of the nematophagous Purpureocillium lilacinum 36-1.</title>
        <authorList>
            <person name="Xie J."/>
            <person name="Li S."/>
            <person name="Mo C."/>
            <person name="Xiao X."/>
            <person name="Peng D."/>
            <person name="Wang G."/>
            <person name="Xiao Y."/>
        </authorList>
    </citation>
    <scope>NUCLEOTIDE SEQUENCE [LARGE SCALE GENOMIC DNA]</scope>
    <source>
        <strain evidence="2 3">36-1</strain>
    </source>
</reference>
<comment type="caution">
    <text evidence="2">The sequence shown here is derived from an EMBL/GenBank/DDBJ whole genome shotgun (WGS) entry which is preliminary data.</text>
</comment>
<name>A0A2U3E380_PURLI</name>
<protein>
    <submittedName>
        <fullName evidence="2">Uncharacterized protein</fullName>
    </submittedName>
</protein>
<evidence type="ECO:0000256" key="1">
    <source>
        <dbReference type="SAM" id="MobiDB-lite"/>
    </source>
</evidence>
<proteinExistence type="predicted"/>
<accession>A0A2U3E380</accession>
<dbReference type="Proteomes" id="UP000245956">
    <property type="component" value="Unassembled WGS sequence"/>
</dbReference>
<organism evidence="2 3">
    <name type="scientific">Purpureocillium lilacinum</name>
    <name type="common">Paecilomyces lilacinus</name>
    <dbReference type="NCBI Taxonomy" id="33203"/>
    <lineage>
        <taxon>Eukaryota</taxon>
        <taxon>Fungi</taxon>
        <taxon>Dikarya</taxon>
        <taxon>Ascomycota</taxon>
        <taxon>Pezizomycotina</taxon>
        <taxon>Sordariomycetes</taxon>
        <taxon>Hypocreomycetidae</taxon>
        <taxon>Hypocreales</taxon>
        <taxon>Ophiocordycipitaceae</taxon>
        <taxon>Purpureocillium</taxon>
    </lineage>
</organism>
<feature type="region of interest" description="Disordered" evidence="1">
    <location>
        <begin position="304"/>
        <end position="341"/>
    </location>
</feature>
<sequence>MLLTVAIHAQATRPAVSGPPALCWTGSLQRRGARGGAFSGAASPRALIGQAWREIDASGSHSTRRAISEAVGLPFHHRNKYLQAPSIASPVGLSIRSIVPLLASSPILALGSVVFRLRPDSTVSARRIAGEQACTSWQTRRHHFSTIDTIKRRRDWQRVTRGDIFSLRALVAQHCCDSLLPKMATNAVGSVTPPPPSSRIQTPPAPRHGFQDSWEPYSPRKSARISSQRTANRTPSPHTSRSRQQPASPRTTKKAINTRSSDAAMVSPVPSPRKKPHPAAESSRRVSGTLTAESTANAAAALGLSHAKEASRAPTTSISRATGMLPTPSKTPQKPPNEKTAASIKSFARNLFAADEEPMPSPRKRRAKRYTGVTMESFTAEDAEDPIQIFTDSQDRIPQKDDSAANPFYGAETAPAEPPKRKSKRRMVQIPGEGAQSVDEASQREDGMIYVFRGRKFFRKFAENESAEAEEEEGEASGADVELELTRPLTRSSVKPRLLFPSKKTDENDVEDEEAVTDVEDMFMSDEPAVPQTPQKSSAVPAKTPEAPKYAPVSPPDTRRTTRSTNKLAPETPMKKKSGRRSPFDAWPRTKEAASSSSAPKRQGESLAGGATKRTRA</sequence>
<feature type="region of interest" description="Disordered" evidence="1">
    <location>
        <begin position="463"/>
        <end position="617"/>
    </location>
</feature>
<dbReference type="AlphaFoldDB" id="A0A2U3E380"/>
<feature type="region of interest" description="Disordered" evidence="1">
    <location>
        <begin position="379"/>
        <end position="445"/>
    </location>
</feature>
<dbReference type="EMBL" id="LCWV01000013">
    <property type="protein sequence ID" value="PWI68971.1"/>
    <property type="molecule type" value="Genomic_DNA"/>
</dbReference>
<feature type="compositionally biased region" description="Acidic residues" evidence="1">
    <location>
        <begin position="465"/>
        <end position="475"/>
    </location>
</feature>
<evidence type="ECO:0000313" key="3">
    <source>
        <dbReference type="Proteomes" id="UP000245956"/>
    </source>
</evidence>
<feature type="compositionally biased region" description="Acidic residues" evidence="1">
    <location>
        <begin position="508"/>
        <end position="524"/>
    </location>
</feature>
<feature type="compositionally biased region" description="Basic and acidic residues" evidence="1">
    <location>
        <begin position="393"/>
        <end position="403"/>
    </location>
</feature>
<gene>
    <name evidence="2" type="ORF">PCL_01356</name>
</gene>
<feature type="region of interest" description="Disordered" evidence="1">
    <location>
        <begin position="187"/>
        <end position="290"/>
    </location>
</feature>